<evidence type="ECO:0000259" key="3">
    <source>
        <dbReference type="Pfam" id="PF01738"/>
    </source>
</evidence>
<dbReference type="Gene3D" id="3.40.50.1820">
    <property type="entry name" value="alpha/beta hydrolase"/>
    <property type="match status" value="1"/>
</dbReference>
<evidence type="ECO:0000256" key="1">
    <source>
        <dbReference type="ARBA" id="ARBA00006484"/>
    </source>
</evidence>
<reference evidence="4 5" key="1">
    <citation type="submission" date="2014-02" db="EMBL/GenBank/DDBJ databases">
        <title>The genome sequence of Colletotrichum simmondsii CBS122122.</title>
        <authorList>
            <person name="Baroncelli R."/>
            <person name="Thon M.R."/>
        </authorList>
    </citation>
    <scope>NUCLEOTIDE SEQUENCE [LARGE SCALE GENOMIC DNA]</scope>
    <source>
        <strain evidence="4 5">CBS122122</strain>
    </source>
</reference>
<dbReference type="AlphaFoldDB" id="A0A135SQ97"/>
<dbReference type="InterPro" id="IPR002347">
    <property type="entry name" value="SDR_fam"/>
</dbReference>
<evidence type="ECO:0000256" key="2">
    <source>
        <dbReference type="ARBA" id="ARBA00023002"/>
    </source>
</evidence>
<evidence type="ECO:0000313" key="5">
    <source>
        <dbReference type="Proteomes" id="UP000070328"/>
    </source>
</evidence>
<comment type="caution">
    <text evidence="4">The sequence shown here is derived from an EMBL/GenBank/DDBJ whole genome shotgun (WGS) entry which is preliminary data.</text>
</comment>
<accession>A0A135SQ97</accession>
<feature type="domain" description="Dienelactone hydrolase" evidence="3">
    <location>
        <begin position="299"/>
        <end position="507"/>
    </location>
</feature>
<gene>
    <name evidence="4" type="ORF">CSIM01_04583</name>
</gene>
<dbReference type="InterPro" id="IPR036291">
    <property type="entry name" value="NAD(P)-bd_dom_sf"/>
</dbReference>
<dbReference type="SUPFAM" id="SSF51735">
    <property type="entry name" value="NAD(P)-binding Rossmann-fold domains"/>
    <property type="match status" value="1"/>
</dbReference>
<protein>
    <submittedName>
        <fullName evidence="4">NADP-dependent L-serine/L-allo-threonine dehydrogenase ydfG</fullName>
    </submittedName>
</protein>
<evidence type="ECO:0000313" key="4">
    <source>
        <dbReference type="EMBL" id="KXH38093.1"/>
    </source>
</evidence>
<dbReference type="Pfam" id="PF00106">
    <property type="entry name" value="adh_short"/>
    <property type="match status" value="1"/>
</dbReference>
<keyword evidence="2" id="KW-0560">Oxidoreductase</keyword>
<dbReference type="Proteomes" id="UP000070328">
    <property type="component" value="Unassembled WGS sequence"/>
</dbReference>
<dbReference type="PANTHER" id="PTHR42901:SF1">
    <property type="entry name" value="ALCOHOL DEHYDROGENASE"/>
    <property type="match status" value="1"/>
</dbReference>
<dbReference type="FunFam" id="3.40.50.720:FF:000047">
    <property type="entry name" value="NADP-dependent L-serine/L-allo-threonine dehydrogenase"/>
    <property type="match status" value="1"/>
</dbReference>
<sequence length="509" mass="55582">MGLDGKNVLLTGASMGIGEAIATALAAKGANLVLLSRSEEKLSTVAKSVSSANPNVKVIYRAADIGVFDVVDKAIGSAIEEIGEIDILINNAGLALGAPARFPDLKIEDIITMSNTNINGTMFVTHSVLNRSMMKHKPGKGTILNVTSVTAHEVPPFPGEAVYHASKAFQEGFTNSLRNELVETDIKVLAIRPGVVATHFHTQRVGFDQDQYDSFVEGYNPLVSEDVAQAAVYMLEQPDNVSIKALDVVPTGQCSIHVPKNPKMAIPPCCLKTFEWDGTPTGRTDKLANNDVYIVGDNPLAAVVIVHDLLGWTFPNARLLADHYAREANVTVYLPDFFGGWVVPFEPVLQNRWHEIDLSSFGRDNSREIREPEITNFLKVVRKKHRKVGAIGFCYGGWAVFRLGAKEHDPPLVDCIATGHPSLLTKEDIDGVGVPVQLLAPEFDTQFTPELKSHYFETMLKKGVSFEYHHYPGVEHACLTRGDPGKPGERKAMALAKSAAVSWFSQHLH</sequence>
<dbReference type="PRINTS" id="PR00081">
    <property type="entry name" value="GDHRDH"/>
</dbReference>
<dbReference type="GO" id="GO:0016616">
    <property type="term" value="F:oxidoreductase activity, acting on the CH-OH group of donors, NAD or NADP as acceptor"/>
    <property type="evidence" value="ECO:0007669"/>
    <property type="project" value="UniProtKB-ARBA"/>
</dbReference>
<dbReference type="InterPro" id="IPR002925">
    <property type="entry name" value="Dienelactn_hydro"/>
</dbReference>
<proteinExistence type="inferred from homology"/>
<dbReference type="SUPFAM" id="SSF53474">
    <property type="entry name" value="alpha/beta-Hydrolases"/>
    <property type="match status" value="1"/>
</dbReference>
<organism evidence="4 5">
    <name type="scientific">Colletotrichum simmondsii</name>
    <dbReference type="NCBI Taxonomy" id="703756"/>
    <lineage>
        <taxon>Eukaryota</taxon>
        <taxon>Fungi</taxon>
        <taxon>Dikarya</taxon>
        <taxon>Ascomycota</taxon>
        <taxon>Pezizomycotina</taxon>
        <taxon>Sordariomycetes</taxon>
        <taxon>Hypocreomycetidae</taxon>
        <taxon>Glomerellales</taxon>
        <taxon>Glomerellaceae</taxon>
        <taxon>Colletotrichum</taxon>
        <taxon>Colletotrichum acutatum species complex</taxon>
    </lineage>
</organism>
<comment type="similarity">
    <text evidence="1">Belongs to the short-chain dehydrogenases/reductases (SDR) family.</text>
</comment>
<dbReference type="Gene3D" id="3.40.50.720">
    <property type="entry name" value="NAD(P)-binding Rossmann-like Domain"/>
    <property type="match status" value="1"/>
</dbReference>
<dbReference type="PRINTS" id="PR00080">
    <property type="entry name" value="SDRFAMILY"/>
</dbReference>
<dbReference type="OrthoDB" id="10019231at2759"/>
<dbReference type="InterPro" id="IPR029058">
    <property type="entry name" value="AB_hydrolase_fold"/>
</dbReference>
<keyword evidence="5" id="KW-1185">Reference proteome</keyword>
<dbReference type="PANTHER" id="PTHR42901">
    <property type="entry name" value="ALCOHOL DEHYDROGENASE"/>
    <property type="match status" value="1"/>
</dbReference>
<name>A0A135SQ97_9PEZI</name>
<dbReference type="EMBL" id="JFBX01000473">
    <property type="protein sequence ID" value="KXH38093.1"/>
    <property type="molecule type" value="Genomic_DNA"/>
</dbReference>
<dbReference type="GO" id="GO:0016787">
    <property type="term" value="F:hydrolase activity"/>
    <property type="evidence" value="ECO:0007669"/>
    <property type="project" value="InterPro"/>
</dbReference>
<dbReference type="Pfam" id="PF01738">
    <property type="entry name" value="DLH"/>
    <property type="match status" value="1"/>
</dbReference>